<evidence type="ECO:0000313" key="4">
    <source>
        <dbReference type="EMBL" id="KAK5057931.1"/>
    </source>
</evidence>
<dbReference type="PANTHER" id="PTHR43976">
    <property type="entry name" value="SHORT CHAIN DEHYDROGENASE"/>
    <property type="match status" value="1"/>
</dbReference>
<protein>
    <recommendedName>
        <fullName evidence="6">Ketoreductase (KR) domain-containing protein</fullName>
    </recommendedName>
</protein>
<dbReference type="Gene3D" id="3.40.50.720">
    <property type="entry name" value="NAD(P)-binding Rossmann-like Domain"/>
    <property type="match status" value="1"/>
</dbReference>
<proteinExistence type="inferred from homology"/>
<evidence type="ECO:0000256" key="3">
    <source>
        <dbReference type="SAM" id="MobiDB-lite"/>
    </source>
</evidence>
<keyword evidence="5" id="KW-1185">Reference proteome</keyword>
<comment type="similarity">
    <text evidence="1">Belongs to the short-chain dehydrogenases/reductases (SDR) family.</text>
</comment>
<evidence type="ECO:0000313" key="5">
    <source>
        <dbReference type="Proteomes" id="UP001345691"/>
    </source>
</evidence>
<evidence type="ECO:0000256" key="1">
    <source>
        <dbReference type="ARBA" id="ARBA00006484"/>
    </source>
</evidence>
<keyword evidence="2" id="KW-0560">Oxidoreductase</keyword>
<dbReference type="PANTHER" id="PTHR43976:SF16">
    <property type="entry name" value="SHORT-CHAIN DEHYDROGENASE_REDUCTASE FAMILY PROTEIN"/>
    <property type="match status" value="1"/>
</dbReference>
<dbReference type="InterPro" id="IPR002347">
    <property type="entry name" value="SDR_fam"/>
</dbReference>
<reference evidence="4 5" key="1">
    <citation type="submission" date="2023-08" db="EMBL/GenBank/DDBJ databases">
        <title>Black Yeasts Isolated from many extreme environments.</title>
        <authorList>
            <person name="Coleine C."/>
            <person name="Stajich J.E."/>
            <person name="Selbmann L."/>
        </authorList>
    </citation>
    <scope>NUCLEOTIDE SEQUENCE [LARGE SCALE GENOMIC DNA]</scope>
    <source>
        <strain evidence="4 5">CCFEE 6328</strain>
    </source>
</reference>
<gene>
    <name evidence="4" type="ORF">LTR69_006928</name>
</gene>
<evidence type="ECO:0000256" key="2">
    <source>
        <dbReference type="ARBA" id="ARBA00023002"/>
    </source>
</evidence>
<dbReference type="InterPro" id="IPR036291">
    <property type="entry name" value="NAD(P)-bd_dom_sf"/>
</dbReference>
<dbReference type="EMBL" id="JAVRRF010000015">
    <property type="protein sequence ID" value="KAK5057931.1"/>
    <property type="molecule type" value="Genomic_DNA"/>
</dbReference>
<dbReference type="Pfam" id="PF00106">
    <property type="entry name" value="adh_short"/>
    <property type="match status" value="1"/>
</dbReference>
<dbReference type="SUPFAM" id="SSF51735">
    <property type="entry name" value="NAD(P)-binding Rossmann-fold domains"/>
    <property type="match status" value="1"/>
</dbReference>
<dbReference type="InterPro" id="IPR051911">
    <property type="entry name" value="SDR_oxidoreductase"/>
</dbReference>
<sequence>MANGGAAPTPTPQFPTHNAPRVWLLTSGDSPVGVSIARQVLDHGDYVVSGIIQAEFENESLRSQEFKNFLSEVVRMEGWKDRLKIVPLDIRLVGQCQAAIAEAVHTFKKIDILFCCTSEAVIGTVEELSANQRTLTMVRDQFEKNFFGPMNIIRAVIPHMRSLMNGHIIVLTGISGHLGTPGLSMYCASGWAIEGFCDSVAYEIAPFNIKLTIVQASVEIGILTNKITSAPTMKAYTREYGHTAPVFRGILDGLLNRLPGIRAEYPPPPEKDIQSPSSESERQSGPYLLSRNDIASFYPPLSHAHTEKLIAETVHALTAIGGHENPPARHIVGVEGVASVKEKLKIVSEELEEFVDTSASADILKQHVIAGRASSIMDVDTKDFDGDVFDMSTTFRR</sequence>
<feature type="region of interest" description="Disordered" evidence="3">
    <location>
        <begin position="265"/>
        <end position="285"/>
    </location>
</feature>
<dbReference type="Proteomes" id="UP001345691">
    <property type="component" value="Unassembled WGS sequence"/>
</dbReference>
<accession>A0ABR0J6P3</accession>
<organism evidence="4 5">
    <name type="scientific">Exophiala sideris</name>
    <dbReference type="NCBI Taxonomy" id="1016849"/>
    <lineage>
        <taxon>Eukaryota</taxon>
        <taxon>Fungi</taxon>
        <taxon>Dikarya</taxon>
        <taxon>Ascomycota</taxon>
        <taxon>Pezizomycotina</taxon>
        <taxon>Eurotiomycetes</taxon>
        <taxon>Chaetothyriomycetidae</taxon>
        <taxon>Chaetothyriales</taxon>
        <taxon>Herpotrichiellaceae</taxon>
        <taxon>Exophiala</taxon>
    </lineage>
</organism>
<evidence type="ECO:0008006" key="6">
    <source>
        <dbReference type="Google" id="ProtNLM"/>
    </source>
</evidence>
<dbReference type="PRINTS" id="PR00081">
    <property type="entry name" value="GDHRDH"/>
</dbReference>
<name>A0ABR0J6P3_9EURO</name>
<comment type="caution">
    <text evidence="4">The sequence shown here is derived from an EMBL/GenBank/DDBJ whole genome shotgun (WGS) entry which is preliminary data.</text>
</comment>